<sequence length="158" mass="18331">MLNYSDFSSNLSRVLLECSLFMSFGTTPYTFSQVQGTEVENKYGFQEDVVAYLPVYLWKEYGVVELEDFLRNSQEVISMDRESTERYIEYSLDRYLDDDLLDTWKIKQGTIAFGYLVAKLKTAQELRVSTANPIELELLEDVLPGYDEMKLFAVAILH</sequence>
<comment type="caution">
    <text evidence="1">The sequence shown here is derived from an EMBL/GenBank/DDBJ whole genome shotgun (WGS) entry which is preliminary data.</text>
</comment>
<accession>A0ABS3G385</accession>
<name>A0ABS3G385_9FLAO</name>
<dbReference type="EMBL" id="JAFLNL010000003">
    <property type="protein sequence ID" value="MBO0353870.1"/>
    <property type="molecule type" value="Genomic_DNA"/>
</dbReference>
<organism evidence="1 2">
    <name type="scientific">Flagellimonas aurea</name>
    <dbReference type="NCBI Taxonomy" id="2915619"/>
    <lineage>
        <taxon>Bacteria</taxon>
        <taxon>Pseudomonadati</taxon>
        <taxon>Bacteroidota</taxon>
        <taxon>Flavobacteriia</taxon>
        <taxon>Flavobacteriales</taxon>
        <taxon>Flavobacteriaceae</taxon>
        <taxon>Flagellimonas</taxon>
    </lineage>
</organism>
<dbReference type="Proteomes" id="UP000664044">
    <property type="component" value="Unassembled WGS sequence"/>
</dbReference>
<reference evidence="1 2" key="1">
    <citation type="submission" date="2021-03" db="EMBL/GenBank/DDBJ databases">
        <title>Muricauda lutimaris sp. nov. and Muricauda ruestringensis sp. nov, two marine members of the Flavobacteriaceae isolated from deep sea sediments of Western Pacific.</title>
        <authorList>
            <person name="Zhao S."/>
            <person name="Liu R."/>
        </authorList>
    </citation>
    <scope>NUCLEOTIDE SEQUENCE [LARGE SCALE GENOMIC DNA]</scope>
    <source>
        <strain evidence="1 2">BC31-1-A7</strain>
    </source>
</reference>
<proteinExistence type="predicted"/>
<gene>
    <name evidence="1" type="ORF">J0656_07565</name>
</gene>
<evidence type="ECO:0000313" key="1">
    <source>
        <dbReference type="EMBL" id="MBO0353870.1"/>
    </source>
</evidence>
<keyword evidence="2" id="KW-1185">Reference proteome</keyword>
<evidence type="ECO:0000313" key="2">
    <source>
        <dbReference type="Proteomes" id="UP000664044"/>
    </source>
</evidence>
<dbReference type="RefSeq" id="WP_207032652.1">
    <property type="nucleotide sequence ID" value="NZ_JAFLNL010000003.1"/>
</dbReference>
<protein>
    <submittedName>
        <fullName evidence="1">Uncharacterized protein</fullName>
    </submittedName>
</protein>